<reference evidence="5 6" key="1">
    <citation type="submission" date="2023-04" db="EMBL/GenBank/DDBJ databases">
        <authorList>
            <person name="Hsu D."/>
        </authorList>
    </citation>
    <scope>NUCLEOTIDE SEQUENCE [LARGE SCALE GENOMIC DNA]</scope>
    <source>
        <strain evidence="5 6">MK1</strain>
    </source>
</reference>
<name>A0AAU0UR42_9FIRM</name>
<accession>A0AAU0UR42</accession>
<evidence type="ECO:0000256" key="2">
    <source>
        <dbReference type="ARBA" id="ARBA00022722"/>
    </source>
</evidence>
<protein>
    <submittedName>
        <fullName evidence="5">DUF86 domain-containing protein</fullName>
    </submittedName>
</protein>
<evidence type="ECO:0000256" key="1">
    <source>
        <dbReference type="ARBA" id="ARBA00022649"/>
    </source>
</evidence>
<dbReference type="NCBIfam" id="NF047751">
    <property type="entry name" value="HepT_toxin"/>
    <property type="match status" value="1"/>
</dbReference>
<dbReference type="AlphaFoldDB" id="A0AAU0UR42"/>
<evidence type="ECO:0000256" key="3">
    <source>
        <dbReference type="ARBA" id="ARBA00022801"/>
    </source>
</evidence>
<keyword evidence="6" id="KW-1185">Reference proteome</keyword>
<dbReference type="Gene3D" id="1.20.120.580">
    <property type="entry name" value="bsu32300-like"/>
    <property type="match status" value="1"/>
</dbReference>
<dbReference type="EMBL" id="CP121694">
    <property type="protein sequence ID" value="WRO22694.1"/>
    <property type="molecule type" value="Genomic_DNA"/>
</dbReference>
<keyword evidence="2" id="KW-0540">Nuclease</keyword>
<sequence length="118" mass="13357">MVDKKVIQRKLQKMKQYLGELATFADLSFEEYVNNFQNRRTVERLIQLIVDVAIDINAHTVVDAGNPPPQDSYDSFIQGAKLNMFSLDFANKIAPSTGERNIIVHEYEQIDDGVVIAA</sequence>
<organism evidence="5 6">
    <name type="scientific">Metallumcola ferriviriculae</name>
    <dbReference type="NCBI Taxonomy" id="3039180"/>
    <lineage>
        <taxon>Bacteria</taxon>
        <taxon>Bacillati</taxon>
        <taxon>Bacillota</taxon>
        <taxon>Clostridia</taxon>
        <taxon>Neomoorellales</taxon>
        <taxon>Desulfitibacteraceae</taxon>
        <taxon>Metallumcola</taxon>
    </lineage>
</organism>
<dbReference type="GO" id="GO:0016787">
    <property type="term" value="F:hydrolase activity"/>
    <property type="evidence" value="ECO:0007669"/>
    <property type="project" value="UniProtKB-KW"/>
</dbReference>
<dbReference type="GO" id="GO:0004540">
    <property type="term" value="F:RNA nuclease activity"/>
    <property type="evidence" value="ECO:0007669"/>
    <property type="project" value="InterPro"/>
</dbReference>
<dbReference type="InterPro" id="IPR052379">
    <property type="entry name" value="Type_VII_TA_RNase"/>
</dbReference>
<dbReference type="GO" id="GO:0110001">
    <property type="term" value="C:toxin-antitoxin complex"/>
    <property type="evidence" value="ECO:0007669"/>
    <property type="project" value="InterPro"/>
</dbReference>
<dbReference type="InterPro" id="IPR008201">
    <property type="entry name" value="HepT-like"/>
</dbReference>
<dbReference type="PANTHER" id="PTHR33397">
    <property type="entry name" value="UPF0331 PROTEIN YUTE"/>
    <property type="match status" value="1"/>
</dbReference>
<gene>
    <name evidence="5" type="ORF">MFMK1_002532</name>
</gene>
<evidence type="ECO:0000256" key="4">
    <source>
        <dbReference type="ARBA" id="ARBA00024207"/>
    </source>
</evidence>
<dbReference type="PANTHER" id="PTHR33397:SF3">
    <property type="entry name" value="MRNA NUCLEASE HEPT"/>
    <property type="match status" value="1"/>
</dbReference>
<dbReference type="InterPro" id="IPR037038">
    <property type="entry name" value="HepT-like_sf"/>
</dbReference>
<dbReference type="Proteomes" id="UP001329915">
    <property type="component" value="Chromosome"/>
</dbReference>
<dbReference type="Pfam" id="PF01934">
    <property type="entry name" value="HepT-like"/>
    <property type="match status" value="1"/>
</dbReference>
<keyword evidence="1" id="KW-1277">Toxin-antitoxin system</keyword>
<comment type="similarity">
    <text evidence="4">Belongs to the HepT RNase toxin family.</text>
</comment>
<dbReference type="RefSeq" id="WP_366922099.1">
    <property type="nucleotide sequence ID" value="NZ_CP121694.1"/>
</dbReference>
<dbReference type="KEGG" id="dbc:MFMK1_002532"/>
<evidence type="ECO:0000313" key="5">
    <source>
        <dbReference type="EMBL" id="WRO22694.1"/>
    </source>
</evidence>
<evidence type="ECO:0000313" key="6">
    <source>
        <dbReference type="Proteomes" id="UP001329915"/>
    </source>
</evidence>
<proteinExistence type="inferred from homology"/>
<keyword evidence="3" id="KW-0378">Hydrolase</keyword>